<dbReference type="SUPFAM" id="SSF143880">
    <property type="entry name" value="NE0471 N-terminal domain-like"/>
    <property type="match status" value="1"/>
</dbReference>
<organism evidence="1 2">
    <name type="scientific">Phormidium tenue NIES-30</name>
    <dbReference type="NCBI Taxonomy" id="549789"/>
    <lineage>
        <taxon>Bacteria</taxon>
        <taxon>Bacillati</taxon>
        <taxon>Cyanobacteriota</taxon>
        <taxon>Cyanophyceae</taxon>
        <taxon>Oscillatoriophycideae</taxon>
        <taxon>Oscillatoriales</taxon>
        <taxon>Oscillatoriaceae</taxon>
        <taxon>Phormidium</taxon>
    </lineage>
</organism>
<name>A0A1U7JBJ1_9CYAN</name>
<protein>
    <recommendedName>
        <fullName evidence="3">DUF2442 domain-containing protein</fullName>
    </recommendedName>
</protein>
<dbReference type="InterPro" id="IPR018841">
    <property type="entry name" value="DUF2442"/>
</dbReference>
<dbReference type="Pfam" id="PF10387">
    <property type="entry name" value="DUF2442"/>
    <property type="match status" value="1"/>
</dbReference>
<dbReference type="AlphaFoldDB" id="A0A1U7JBJ1"/>
<dbReference type="RefSeq" id="WP_073606944.1">
    <property type="nucleotide sequence ID" value="NZ_MRCG01000001.1"/>
</dbReference>
<sequence>MSPKVIKVEALGNSRLRLFFDNGEIRFFDVSPYLSKGIFKELQAPHYFEQVKPFFGGVQWPNEQDFSPDTLFLESTFESIWDVAE</sequence>
<dbReference type="OrthoDB" id="162796at2"/>
<gene>
    <name evidence="1" type="ORF">NIES30_03475</name>
</gene>
<evidence type="ECO:0000313" key="1">
    <source>
        <dbReference type="EMBL" id="OKH51137.1"/>
    </source>
</evidence>
<comment type="caution">
    <text evidence="1">The sequence shown here is derived from an EMBL/GenBank/DDBJ whole genome shotgun (WGS) entry which is preliminary data.</text>
</comment>
<dbReference type="Proteomes" id="UP000185557">
    <property type="component" value="Unassembled WGS sequence"/>
</dbReference>
<dbReference type="EMBL" id="MRCG01000001">
    <property type="protein sequence ID" value="OKH51137.1"/>
    <property type="molecule type" value="Genomic_DNA"/>
</dbReference>
<dbReference type="STRING" id="549789.NIES30_03475"/>
<evidence type="ECO:0000313" key="2">
    <source>
        <dbReference type="Proteomes" id="UP000185557"/>
    </source>
</evidence>
<proteinExistence type="predicted"/>
<accession>A0A1U7JBJ1</accession>
<evidence type="ECO:0008006" key="3">
    <source>
        <dbReference type="Google" id="ProtNLM"/>
    </source>
</evidence>
<dbReference type="InterPro" id="IPR036782">
    <property type="entry name" value="NE0471-like_N"/>
</dbReference>
<reference evidence="1 2" key="1">
    <citation type="submission" date="2016-11" db="EMBL/GenBank/DDBJ databases">
        <title>Draft Genome Sequences of Nine Cyanobacterial Strains from Diverse Habitats.</title>
        <authorList>
            <person name="Zhu T."/>
            <person name="Hou S."/>
            <person name="Lu X."/>
            <person name="Hess W.R."/>
        </authorList>
    </citation>
    <scope>NUCLEOTIDE SEQUENCE [LARGE SCALE GENOMIC DNA]</scope>
    <source>
        <strain evidence="1 2">NIES-30</strain>
    </source>
</reference>
<keyword evidence="2" id="KW-1185">Reference proteome</keyword>
<dbReference type="Gene3D" id="3.30.2020.10">
    <property type="entry name" value="NE0471-like N-terminal domain"/>
    <property type="match status" value="1"/>
</dbReference>